<evidence type="ECO:0000256" key="9">
    <source>
        <dbReference type="SAM" id="Coils"/>
    </source>
</evidence>
<organism evidence="12 14">
    <name type="scientific">Didymodactylos carnosus</name>
    <dbReference type="NCBI Taxonomy" id="1234261"/>
    <lineage>
        <taxon>Eukaryota</taxon>
        <taxon>Metazoa</taxon>
        <taxon>Spiralia</taxon>
        <taxon>Gnathifera</taxon>
        <taxon>Rotifera</taxon>
        <taxon>Eurotatoria</taxon>
        <taxon>Bdelloidea</taxon>
        <taxon>Philodinida</taxon>
        <taxon>Philodinidae</taxon>
        <taxon>Didymodactylos</taxon>
    </lineage>
</organism>
<dbReference type="InterPro" id="IPR029157">
    <property type="entry name" value="CEP44_CC"/>
</dbReference>
<evidence type="ECO:0000313" key="12">
    <source>
        <dbReference type="EMBL" id="CAF0816934.1"/>
    </source>
</evidence>
<evidence type="ECO:0000259" key="11">
    <source>
        <dbReference type="Pfam" id="PF15007"/>
    </source>
</evidence>
<dbReference type="GO" id="GO:0010457">
    <property type="term" value="P:centriole-centriole cohesion"/>
    <property type="evidence" value="ECO:0007669"/>
    <property type="project" value="TreeGrafter"/>
</dbReference>
<evidence type="ECO:0000256" key="5">
    <source>
        <dbReference type="ARBA" id="ARBA00022490"/>
    </source>
</evidence>
<evidence type="ECO:0000256" key="10">
    <source>
        <dbReference type="SAM" id="MobiDB-lite"/>
    </source>
</evidence>
<keyword evidence="5" id="KW-0963">Cytoplasm</keyword>
<comment type="caution">
    <text evidence="12">The sequence shown here is derived from an EMBL/GenBank/DDBJ whole genome shotgun (WGS) entry which is preliminary data.</text>
</comment>
<evidence type="ECO:0000256" key="7">
    <source>
        <dbReference type="ARBA" id="ARBA00023212"/>
    </source>
</evidence>
<dbReference type="AlphaFoldDB" id="A0A813U172"/>
<feature type="domain" description="Centrosomal CEP44" evidence="11">
    <location>
        <begin position="10"/>
        <end position="112"/>
    </location>
</feature>
<dbReference type="EMBL" id="CAJNOQ010000579">
    <property type="protein sequence ID" value="CAF0816934.1"/>
    <property type="molecule type" value="Genomic_DNA"/>
</dbReference>
<keyword evidence="7" id="KW-0206">Cytoskeleton</keyword>
<evidence type="ECO:0000313" key="14">
    <source>
        <dbReference type="Proteomes" id="UP000663829"/>
    </source>
</evidence>
<evidence type="ECO:0000256" key="4">
    <source>
        <dbReference type="ARBA" id="ARBA00014053"/>
    </source>
</evidence>
<feature type="compositionally biased region" description="Low complexity" evidence="10">
    <location>
        <begin position="710"/>
        <end position="720"/>
    </location>
</feature>
<dbReference type="Pfam" id="PF15007">
    <property type="entry name" value="CEP44"/>
    <property type="match status" value="1"/>
</dbReference>
<dbReference type="Proteomes" id="UP000663829">
    <property type="component" value="Unassembled WGS sequence"/>
</dbReference>
<keyword evidence="6 9" id="KW-0175">Coiled coil</keyword>
<gene>
    <name evidence="12" type="ORF">GPM918_LOCUS4338</name>
    <name evidence="13" type="ORF">SRO942_LOCUS4339</name>
</gene>
<dbReference type="GO" id="GO:0000922">
    <property type="term" value="C:spindle pole"/>
    <property type="evidence" value="ECO:0007669"/>
    <property type="project" value="UniProtKB-SubCell"/>
</dbReference>
<dbReference type="OrthoDB" id="259598at2759"/>
<dbReference type="EMBL" id="CAJOBC010000579">
    <property type="protein sequence ID" value="CAF3603121.1"/>
    <property type="molecule type" value="Genomic_DNA"/>
</dbReference>
<feature type="compositionally biased region" description="Basic and acidic residues" evidence="10">
    <location>
        <begin position="721"/>
        <end position="737"/>
    </location>
</feature>
<feature type="region of interest" description="Disordered" evidence="10">
    <location>
        <begin position="705"/>
        <end position="737"/>
    </location>
</feature>
<accession>A0A813U172</accession>
<dbReference type="PANTHER" id="PTHR31477:SF1">
    <property type="entry name" value="CENTROSOMAL PROTEIN OF 44 KDA"/>
    <property type="match status" value="1"/>
</dbReference>
<sequence length="1028" mass="119786">MSMHPSTVNSLSELKCGNPCELLKIYHYVFLDYSPAFAKKLLSKCNCELYAKTDSGFIDSMYKALRDYFNYKPSLTKDQFFTTGFAERKLQMACDIISMIKNECKDTSQQQSQHIKRPVSTLVKTFDKDDKYSKAVSTSQQQFPTFYPLRDMGLEMNDNVNQQLQQQYAVNNEQDHGQENQLLTLPQQKRIENWLNLSQFDHENNVINKESVACQTDTVNNLTTISRLEEQIKILKTKLEDVYSRLDNVTLLLQGKNLSSSDIPNFNARLIIIENELALLKNKTPLDSITHFQNTNNVENKVIVESKKTLRPCVPQGILADYAYTGDDDDNDDDDMVQYTVSIFQNKVQSRKHQVNYQVYTFDVVHYIYKDKMLSTVTISTNSFFDKCIQCQKSFKNDDKTFFDAIYHVGGIRLERLLCDKCKYSSTDTCAIEQMTLVSTVKKYVKQLKTHMKEDATILNNQPSVRISSPDGDQYILDKQIKELADGNVTSTYCQDLYCKNCDIILYNDIETDKIDKGKHYCDKCDCNLSTKLQKTTVETNDDEYYVANLKTKESIKLKRRQPNFFNLNKTNIQLNYITSPSQNTVESYGQRLFLKNKKRLSDKSKLCRYLIDNSDGQNVKDIHIQNKNSLNISDSKIYRPILQKIMTNEQNKSIVTKCQSDFKQITEDEMRMIDITQAQTEIKRIRDKKQEKQQQLLEQRNSALYHCQDTTTETSSSDENTIKQERLEQEHEEEKNPCSLGTIVNRVYSHAIPTQHHPFELFSSIGVPLILMAEKNDSIIQNETRESLPIEQDNTFIVQNVKSKSIPCCKDKDWDLVHATKDKSCLRCHTKFTRFDTYYTHSTSNEYYCEICWPYQKTIVDHQQKYIQQQDELNFKDNNTHRLLICCNLCGKQFLKITSEIIGNNYIHQKCLDKHIQYDSKDNLIKDCCQSTECLARVLHMICCEKSQESKENIMIQQFPIIEDGKFKLLEDLPITYVQKFDLECKQMKNIEQCSLLKEKQQQQRSKQFTSQIKTKSIVSFAKINYL</sequence>
<keyword evidence="14" id="KW-1185">Reference proteome</keyword>
<proteinExistence type="predicted"/>
<dbReference type="Proteomes" id="UP000681722">
    <property type="component" value="Unassembled WGS sequence"/>
</dbReference>
<feature type="coiled-coil region" evidence="9">
    <location>
        <begin position="676"/>
        <end position="703"/>
    </location>
</feature>
<comment type="subcellular location">
    <subcellularLocation>
        <location evidence="1">Cytoplasm</location>
        <location evidence="1">Cytoskeleton</location>
        <location evidence="1">Microtubule organizing center</location>
        <location evidence="1">Centrosome</location>
        <location evidence="1">Centriole</location>
    </subcellularLocation>
    <subcellularLocation>
        <location evidence="3">Cytoplasm</location>
        <location evidence="3">Cytoskeleton</location>
        <location evidence="3">Spindle pole</location>
    </subcellularLocation>
    <subcellularLocation>
        <location evidence="2">Midbody</location>
    </subcellularLocation>
</comment>
<comment type="function">
    <text evidence="8">Centriole-enriched microtubule-binding protein involved in centriole biogenesis. In collaboration with CEP295 and POC1B, is required for the centriole-to-centrosome conversion by ensuring the formation of bona fide centriole wall. Functions as a linker component that maintains centrosome cohesion. Associates with CROCC and regulates its stability and localization to the centrosome.</text>
</comment>
<dbReference type="GO" id="GO:0030496">
    <property type="term" value="C:midbody"/>
    <property type="evidence" value="ECO:0007669"/>
    <property type="project" value="UniProtKB-SubCell"/>
</dbReference>
<dbReference type="InterPro" id="IPR033603">
    <property type="entry name" value="CEP44"/>
</dbReference>
<dbReference type="GO" id="GO:0007099">
    <property type="term" value="P:centriole replication"/>
    <property type="evidence" value="ECO:0007669"/>
    <property type="project" value="TreeGrafter"/>
</dbReference>
<dbReference type="GO" id="GO:0005813">
    <property type="term" value="C:centrosome"/>
    <property type="evidence" value="ECO:0007669"/>
    <property type="project" value="TreeGrafter"/>
</dbReference>
<dbReference type="GO" id="GO:0005814">
    <property type="term" value="C:centriole"/>
    <property type="evidence" value="ECO:0007669"/>
    <property type="project" value="UniProtKB-SubCell"/>
</dbReference>
<evidence type="ECO:0000313" key="13">
    <source>
        <dbReference type="EMBL" id="CAF3603121.1"/>
    </source>
</evidence>
<dbReference type="PANTHER" id="PTHR31477">
    <property type="entry name" value="CENTROSOMAL PROTEIN OF 44 KDA"/>
    <property type="match status" value="1"/>
</dbReference>
<evidence type="ECO:0000256" key="2">
    <source>
        <dbReference type="ARBA" id="ARBA00004214"/>
    </source>
</evidence>
<evidence type="ECO:0000256" key="3">
    <source>
        <dbReference type="ARBA" id="ARBA00004647"/>
    </source>
</evidence>
<evidence type="ECO:0000256" key="8">
    <source>
        <dbReference type="ARBA" id="ARBA00046235"/>
    </source>
</evidence>
<protein>
    <recommendedName>
        <fullName evidence="4">Centrosomal protein of 44 kDa</fullName>
    </recommendedName>
</protein>
<evidence type="ECO:0000256" key="6">
    <source>
        <dbReference type="ARBA" id="ARBA00023054"/>
    </source>
</evidence>
<evidence type="ECO:0000256" key="1">
    <source>
        <dbReference type="ARBA" id="ARBA00004114"/>
    </source>
</evidence>
<name>A0A813U172_9BILA</name>
<reference evidence="12" key="1">
    <citation type="submission" date="2021-02" db="EMBL/GenBank/DDBJ databases">
        <authorList>
            <person name="Nowell W R."/>
        </authorList>
    </citation>
    <scope>NUCLEOTIDE SEQUENCE</scope>
</reference>